<keyword evidence="3" id="KW-1185">Reference proteome</keyword>
<dbReference type="AlphaFoldDB" id="A0A4W5NXL3"/>
<evidence type="ECO:0000313" key="2">
    <source>
        <dbReference type="Ensembl" id="ENSHHUP00000057061.1"/>
    </source>
</evidence>
<feature type="region of interest" description="Disordered" evidence="1">
    <location>
        <begin position="119"/>
        <end position="149"/>
    </location>
</feature>
<dbReference type="GO" id="GO:0042254">
    <property type="term" value="P:ribosome biogenesis"/>
    <property type="evidence" value="ECO:0007669"/>
    <property type="project" value="InterPro"/>
</dbReference>
<dbReference type="Ensembl" id="ENSHHUT00000059025.1">
    <property type="protein sequence ID" value="ENSHHUP00000057061.1"/>
    <property type="gene ID" value="ENSHHUG00000034032.1"/>
</dbReference>
<dbReference type="PANTHER" id="PTHR35544:SF4">
    <property type="entry name" value="RIBOSOMAL BIOGENESIS FACTOR"/>
    <property type="match status" value="1"/>
</dbReference>
<dbReference type="GeneTree" id="ENSGT00390000015564"/>
<dbReference type="Proteomes" id="UP000314982">
    <property type="component" value="Unassembled WGS sequence"/>
</dbReference>
<reference evidence="2" key="3">
    <citation type="submission" date="2025-09" db="UniProtKB">
        <authorList>
            <consortium name="Ensembl"/>
        </authorList>
    </citation>
    <scope>IDENTIFICATION</scope>
</reference>
<evidence type="ECO:0000313" key="3">
    <source>
        <dbReference type="Proteomes" id="UP000314982"/>
    </source>
</evidence>
<evidence type="ECO:0000256" key="1">
    <source>
        <dbReference type="SAM" id="MobiDB-lite"/>
    </source>
</evidence>
<sequence>MRQSKWSITFLHNTDQRVVRTTQYITVAKLPCLQTLLVPPVPSQYAGLQVIMGKNKQKGKKQQNVFRVANKQTKQKNKAKPVTSTLKHINKVKNEKVENLNKIFTEVQRDVKGLSKCTAPVPRKPTPVVREAPKESANVDSTAQLFSQL</sequence>
<name>A0A4W5NXL3_9TELE</name>
<dbReference type="PANTHER" id="PTHR35544">
    <property type="entry name" value="RIBOSOMAL BIOGENESIS FACTOR"/>
    <property type="match status" value="1"/>
</dbReference>
<dbReference type="STRING" id="62062.ENSHHUP00000057061"/>
<accession>A0A4W5NXL3</accession>
<organism evidence="2 3">
    <name type="scientific">Hucho hucho</name>
    <name type="common">huchen</name>
    <dbReference type="NCBI Taxonomy" id="62062"/>
    <lineage>
        <taxon>Eukaryota</taxon>
        <taxon>Metazoa</taxon>
        <taxon>Chordata</taxon>
        <taxon>Craniata</taxon>
        <taxon>Vertebrata</taxon>
        <taxon>Euteleostomi</taxon>
        <taxon>Actinopterygii</taxon>
        <taxon>Neopterygii</taxon>
        <taxon>Teleostei</taxon>
        <taxon>Protacanthopterygii</taxon>
        <taxon>Salmoniformes</taxon>
        <taxon>Salmonidae</taxon>
        <taxon>Salmoninae</taxon>
        <taxon>Hucho</taxon>
    </lineage>
</organism>
<feature type="compositionally biased region" description="Polar residues" evidence="1">
    <location>
        <begin position="138"/>
        <end position="149"/>
    </location>
</feature>
<protein>
    <submittedName>
        <fullName evidence="2">Ribosomal biogenesis factor</fullName>
    </submittedName>
</protein>
<proteinExistence type="predicted"/>
<dbReference type="GO" id="GO:0005730">
    <property type="term" value="C:nucleolus"/>
    <property type="evidence" value="ECO:0007669"/>
    <property type="project" value="TreeGrafter"/>
</dbReference>
<dbReference type="Pfam" id="PF15679">
    <property type="entry name" value="DUF4665"/>
    <property type="match status" value="1"/>
</dbReference>
<reference evidence="3" key="1">
    <citation type="submission" date="2018-06" db="EMBL/GenBank/DDBJ databases">
        <title>Genome assembly of Danube salmon.</title>
        <authorList>
            <person name="Macqueen D.J."/>
            <person name="Gundappa M.K."/>
        </authorList>
    </citation>
    <scope>NUCLEOTIDE SEQUENCE [LARGE SCALE GENOMIC DNA]</scope>
</reference>
<reference evidence="2" key="2">
    <citation type="submission" date="2025-08" db="UniProtKB">
        <authorList>
            <consortium name="Ensembl"/>
        </authorList>
    </citation>
    <scope>IDENTIFICATION</scope>
</reference>
<dbReference type="InterPro" id="IPR031389">
    <property type="entry name" value="RBIS"/>
</dbReference>